<gene>
    <name evidence="2" type="ORF">O6P43_000802</name>
</gene>
<dbReference type="Proteomes" id="UP001163823">
    <property type="component" value="Chromosome 1"/>
</dbReference>
<dbReference type="AlphaFoldDB" id="A0AAD7QHI6"/>
<dbReference type="EMBL" id="JARAOO010000001">
    <property type="protein sequence ID" value="KAJ7981557.1"/>
    <property type="molecule type" value="Genomic_DNA"/>
</dbReference>
<name>A0AAD7QHI6_QUISA</name>
<feature type="chain" id="PRO_5042194742" description="Secreted protein" evidence="1">
    <location>
        <begin position="20"/>
        <end position="100"/>
    </location>
</feature>
<organism evidence="2 3">
    <name type="scientific">Quillaja saponaria</name>
    <name type="common">Soap bark tree</name>
    <dbReference type="NCBI Taxonomy" id="32244"/>
    <lineage>
        <taxon>Eukaryota</taxon>
        <taxon>Viridiplantae</taxon>
        <taxon>Streptophyta</taxon>
        <taxon>Embryophyta</taxon>
        <taxon>Tracheophyta</taxon>
        <taxon>Spermatophyta</taxon>
        <taxon>Magnoliopsida</taxon>
        <taxon>eudicotyledons</taxon>
        <taxon>Gunneridae</taxon>
        <taxon>Pentapetalae</taxon>
        <taxon>rosids</taxon>
        <taxon>fabids</taxon>
        <taxon>Fabales</taxon>
        <taxon>Quillajaceae</taxon>
        <taxon>Quillaja</taxon>
    </lineage>
</organism>
<evidence type="ECO:0000313" key="3">
    <source>
        <dbReference type="Proteomes" id="UP001163823"/>
    </source>
</evidence>
<evidence type="ECO:0000313" key="2">
    <source>
        <dbReference type="EMBL" id="KAJ7981557.1"/>
    </source>
</evidence>
<sequence length="100" mass="11154">MMMLLLLSCYCWCCRRCCCGGGGGGSCSCGSNGVNFVFRALESFPRVDLALCVPLLLSSSVISSNSRPRSHTFKTLILFSTLTFQEQERRIPTRYQKTRV</sequence>
<protein>
    <recommendedName>
        <fullName evidence="4">Secreted protein</fullName>
    </recommendedName>
</protein>
<keyword evidence="3" id="KW-1185">Reference proteome</keyword>
<evidence type="ECO:0008006" key="4">
    <source>
        <dbReference type="Google" id="ProtNLM"/>
    </source>
</evidence>
<reference evidence="2 3" key="1">
    <citation type="journal article" date="2023" name="Science">
        <title>Elucidation of the pathway for biosynthesis of saponin adjuvants from the soapbark tree.</title>
        <authorList>
            <person name="Reed J."/>
            <person name="Orme A."/>
            <person name="El-Demerdash A."/>
            <person name="Owen C."/>
            <person name="Martin L.B.B."/>
            <person name="Misra R.C."/>
            <person name="Kikuchi S."/>
            <person name="Rejzek M."/>
            <person name="Martin A.C."/>
            <person name="Harkess A."/>
            <person name="Leebens-Mack J."/>
            <person name="Louveau T."/>
            <person name="Stephenson M.J."/>
            <person name="Osbourn A."/>
        </authorList>
    </citation>
    <scope>NUCLEOTIDE SEQUENCE [LARGE SCALE GENOMIC DNA]</scope>
    <source>
        <strain evidence="2">S10</strain>
    </source>
</reference>
<accession>A0AAD7QHI6</accession>
<dbReference type="KEGG" id="qsa:O6P43_000802"/>
<evidence type="ECO:0000256" key="1">
    <source>
        <dbReference type="SAM" id="SignalP"/>
    </source>
</evidence>
<comment type="caution">
    <text evidence="2">The sequence shown here is derived from an EMBL/GenBank/DDBJ whole genome shotgun (WGS) entry which is preliminary data.</text>
</comment>
<keyword evidence="1" id="KW-0732">Signal</keyword>
<proteinExistence type="predicted"/>
<feature type="signal peptide" evidence="1">
    <location>
        <begin position="1"/>
        <end position="19"/>
    </location>
</feature>